<evidence type="ECO:0000313" key="2">
    <source>
        <dbReference type="EMBL" id="MDC8012011.1"/>
    </source>
</evidence>
<dbReference type="AlphaFoldDB" id="A0A9X4BGV0"/>
<proteinExistence type="predicted"/>
<accession>A0A9X4BGV0</accession>
<dbReference type="RefSeq" id="WP_263543274.1">
    <property type="nucleotide sequence ID" value="NZ_JAOVZO020000003.1"/>
</dbReference>
<protein>
    <submittedName>
        <fullName evidence="2">Uncharacterized protein</fullName>
    </submittedName>
</protein>
<dbReference type="Proteomes" id="UP001139971">
    <property type="component" value="Unassembled WGS sequence"/>
</dbReference>
<feature type="transmembrane region" description="Helical" evidence="1">
    <location>
        <begin position="32"/>
        <end position="50"/>
    </location>
</feature>
<dbReference type="EMBL" id="JAOVZO020000003">
    <property type="protein sequence ID" value="MDC8012011.1"/>
    <property type="molecule type" value="Genomic_DNA"/>
</dbReference>
<keyword evidence="3" id="KW-1185">Reference proteome</keyword>
<name>A0A9X4BGV0_9GAMM</name>
<keyword evidence="1" id="KW-0472">Membrane</keyword>
<organism evidence="2 3">
    <name type="scientific">Tahibacter soli</name>
    <dbReference type="NCBI Taxonomy" id="2983605"/>
    <lineage>
        <taxon>Bacteria</taxon>
        <taxon>Pseudomonadati</taxon>
        <taxon>Pseudomonadota</taxon>
        <taxon>Gammaproteobacteria</taxon>
        <taxon>Lysobacterales</taxon>
        <taxon>Rhodanobacteraceae</taxon>
        <taxon>Tahibacter</taxon>
    </lineage>
</organism>
<sequence>MGGSVANLLSAFVGIILLLAFVVIFIRTQSPWILGALIAEAVTLAMRLGFGLAMQNEAIRDIYLAVWQLAGLAMAVCLLAYAINLPPLRRNEQ</sequence>
<gene>
    <name evidence="2" type="ORF">OD750_005575</name>
</gene>
<keyword evidence="1" id="KW-0812">Transmembrane</keyword>
<feature type="transmembrane region" description="Helical" evidence="1">
    <location>
        <begin position="62"/>
        <end position="83"/>
    </location>
</feature>
<keyword evidence="1" id="KW-1133">Transmembrane helix</keyword>
<reference evidence="2" key="1">
    <citation type="submission" date="2023-02" db="EMBL/GenBank/DDBJ databases">
        <title>Tahibacter soli sp. nov. isolated from soil.</title>
        <authorList>
            <person name="Baek J.H."/>
            <person name="Lee J.K."/>
            <person name="Choi D.G."/>
            <person name="Jeon C.O."/>
        </authorList>
    </citation>
    <scope>NUCLEOTIDE SEQUENCE</scope>
    <source>
        <strain evidence="2">BL</strain>
    </source>
</reference>
<feature type="transmembrane region" description="Helical" evidence="1">
    <location>
        <begin position="7"/>
        <end position="26"/>
    </location>
</feature>
<evidence type="ECO:0000313" key="3">
    <source>
        <dbReference type="Proteomes" id="UP001139971"/>
    </source>
</evidence>
<comment type="caution">
    <text evidence="2">The sequence shown here is derived from an EMBL/GenBank/DDBJ whole genome shotgun (WGS) entry which is preliminary data.</text>
</comment>
<evidence type="ECO:0000256" key="1">
    <source>
        <dbReference type="SAM" id="Phobius"/>
    </source>
</evidence>